<dbReference type="OrthoDB" id="751203at2"/>
<dbReference type="InterPro" id="IPR051783">
    <property type="entry name" value="NAD(P)-dependent_oxidoreduct"/>
</dbReference>
<dbReference type="GO" id="GO:0004029">
    <property type="term" value="F:aldehyde dehydrogenase (NAD+) activity"/>
    <property type="evidence" value="ECO:0007669"/>
    <property type="project" value="TreeGrafter"/>
</dbReference>
<dbReference type="Gene3D" id="3.40.50.720">
    <property type="entry name" value="NAD(P)-binding Rossmann-like Domain"/>
    <property type="match status" value="1"/>
</dbReference>
<protein>
    <submittedName>
        <fullName evidence="2">Nucleoside-diphosphate-sugar epimerase</fullName>
    </submittedName>
</protein>
<dbReference type="RefSeq" id="WP_073360491.1">
    <property type="nucleotide sequence ID" value="NZ_FQVQ01000001.1"/>
</dbReference>
<reference evidence="2 3" key="1">
    <citation type="submission" date="2016-11" db="EMBL/GenBank/DDBJ databases">
        <authorList>
            <person name="Jaros S."/>
            <person name="Januszkiewicz K."/>
            <person name="Wedrychowicz H."/>
        </authorList>
    </citation>
    <scope>NUCLEOTIDE SEQUENCE [LARGE SCALE GENOMIC DNA]</scope>
    <source>
        <strain evidence="2 3">DSM 25660</strain>
    </source>
</reference>
<dbReference type="EMBL" id="FQVQ01000001">
    <property type="protein sequence ID" value="SHE76669.1"/>
    <property type="molecule type" value="Genomic_DNA"/>
</dbReference>
<dbReference type="Proteomes" id="UP000184147">
    <property type="component" value="Unassembled WGS sequence"/>
</dbReference>
<evidence type="ECO:0000313" key="3">
    <source>
        <dbReference type="Proteomes" id="UP000184147"/>
    </source>
</evidence>
<dbReference type="STRING" id="1124188.SAMN05444377_101185"/>
<keyword evidence="3" id="KW-1185">Reference proteome</keyword>
<evidence type="ECO:0000259" key="1">
    <source>
        <dbReference type="Pfam" id="PF13460"/>
    </source>
</evidence>
<dbReference type="PANTHER" id="PTHR48079">
    <property type="entry name" value="PROTEIN YEEZ"/>
    <property type="match status" value="1"/>
</dbReference>
<dbReference type="AlphaFoldDB" id="A0A1M4W642"/>
<name>A0A1M4W642_9FLAO</name>
<proteinExistence type="predicted"/>
<dbReference type="Pfam" id="PF13460">
    <property type="entry name" value="NAD_binding_10"/>
    <property type="match status" value="1"/>
</dbReference>
<dbReference type="InterPro" id="IPR016040">
    <property type="entry name" value="NAD(P)-bd_dom"/>
</dbReference>
<organism evidence="2 3">
    <name type="scientific">Flavobacterium fontis</name>
    <dbReference type="NCBI Taxonomy" id="1124188"/>
    <lineage>
        <taxon>Bacteria</taxon>
        <taxon>Pseudomonadati</taxon>
        <taxon>Bacteroidota</taxon>
        <taxon>Flavobacteriia</taxon>
        <taxon>Flavobacteriales</taxon>
        <taxon>Flavobacteriaceae</taxon>
        <taxon>Flavobacterium</taxon>
    </lineage>
</organism>
<feature type="domain" description="NAD(P)-binding" evidence="1">
    <location>
        <begin position="11"/>
        <end position="180"/>
    </location>
</feature>
<accession>A0A1M4W642</accession>
<gene>
    <name evidence="2" type="ORF">SAMN05444377_101185</name>
</gene>
<dbReference type="InterPro" id="IPR036291">
    <property type="entry name" value="NAD(P)-bd_dom_sf"/>
</dbReference>
<sequence>MKPTIGILGCGWLGKPLAEHLLAEGYRVKGSTTTPEKKEILHHLGIEAFTVTLTSTGCEGEWADFIADVSHLVVAFPPKLRQSQEDSYVEKVQQLLQQLQKTAIEKLLWVGSTGVFGEQQDWVDDTTVPEPDTPSGRGLWAAEQAIHQAGLPYTGIRLGGLVGPDRHPVQYLSGRQNLERPKAPVHLIALPDCIGILTLCLQQEARQGFINAVHPERQTREVFYTQAAHHRQLPPPHFDPHDTRVGKRIACTWLSQQHYIFEPHLPR</sequence>
<dbReference type="PANTHER" id="PTHR48079:SF6">
    <property type="entry name" value="NAD(P)-BINDING DOMAIN-CONTAINING PROTEIN-RELATED"/>
    <property type="match status" value="1"/>
</dbReference>
<dbReference type="GO" id="GO:0005737">
    <property type="term" value="C:cytoplasm"/>
    <property type="evidence" value="ECO:0007669"/>
    <property type="project" value="TreeGrafter"/>
</dbReference>
<dbReference type="SUPFAM" id="SSF51735">
    <property type="entry name" value="NAD(P)-binding Rossmann-fold domains"/>
    <property type="match status" value="1"/>
</dbReference>
<evidence type="ECO:0000313" key="2">
    <source>
        <dbReference type="EMBL" id="SHE76669.1"/>
    </source>
</evidence>